<comment type="caution">
    <text evidence="1">The sequence shown here is derived from an EMBL/GenBank/DDBJ whole genome shotgun (WGS) entry which is preliminary data.</text>
</comment>
<sequence length="78" mass="8546">MKRFILALGISSVLSGCAGLLDKQDPICSGVAMVGGQETTVQIYGIRKVVEQTQYRAGYPFNWQWVAANNFKSNTCSK</sequence>
<protein>
    <recommendedName>
        <fullName evidence="3">Cor protein</fullName>
    </recommendedName>
</protein>
<organism evidence="1 2">
    <name type="scientific">Enterobacter hormaechei</name>
    <dbReference type="NCBI Taxonomy" id="158836"/>
    <lineage>
        <taxon>Bacteria</taxon>
        <taxon>Pseudomonadati</taxon>
        <taxon>Pseudomonadota</taxon>
        <taxon>Gammaproteobacteria</taxon>
        <taxon>Enterobacterales</taxon>
        <taxon>Enterobacteriaceae</taxon>
        <taxon>Enterobacter</taxon>
        <taxon>Enterobacter cloacae complex</taxon>
    </lineage>
</organism>
<dbReference type="Proteomes" id="UP000076205">
    <property type="component" value="Unassembled WGS sequence"/>
</dbReference>
<evidence type="ECO:0000313" key="1">
    <source>
        <dbReference type="EMBL" id="CZX02852.1"/>
    </source>
</evidence>
<evidence type="ECO:0008006" key="3">
    <source>
        <dbReference type="Google" id="ProtNLM"/>
    </source>
</evidence>
<evidence type="ECO:0000313" key="2">
    <source>
        <dbReference type="Proteomes" id="UP000076205"/>
    </source>
</evidence>
<dbReference type="RefSeq" id="WP_042863304.1">
    <property type="nucleotide sequence ID" value="NZ_CABGOH010000001.1"/>
</dbReference>
<accession>A0A145A7A6</accession>
<name>A0A145A7A6_9ENTR</name>
<dbReference type="PROSITE" id="PS51257">
    <property type="entry name" value="PROKAR_LIPOPROTEIN"/>
    <property type="match status" value="1"/>
</dbReference>
<dbReference type="EMBL" id="FJYW01000003">
    <property type="protein sequence ID" value="CZX02852.1"/>
    <property type="molecule type" value="Genomic_DNA"/>
</dbReference>
<gene>
    <name evidence="1" type="ORF">SAMEA2273352_01439</name>
</gene>
<proteinExistence type="predicted"/>
<reference evidence="1 2" key="1">
    <citation type="submission" date="2016-03" db="EMBL/GenBank/DDBJ databases">
        <authorList>
            <consortium name="Pathogen Informatics"/>
        </authorList>
    </citation>
    <scope>NUCLEOTIDE SEQUENCE [LARGE SCALE GENOMIC DNA]</scope>
    <source>
        <strain evidence="2">e1424</strain>
    </source>
</reference>
<dbReference type="AlphaFoldDB" id="A0A145A7A6"/>